<dbReference type="GO" id="GO:1904158">
    <property type="term" value="P:axonemal central apparatus assembly"/>
    <property type="evidence" value="ECO:0007669"/>
    <property type="project" value="TreeGrafter"/>
</dbReference>
<dbReference type="InterPro" id="IPR013783">
    <property type="entry name" value="Ig-like_fold"/>
</dbReference>
<dbReference type="GO" id="GO:0005930">
    <property type="term" value="C:axoneme"/>
    <property type="evidence" value="ECO:0007669"/>
    <property type="project" value="TreeGrafter"/>
</dbReference>
<dbReference type="STRING" id="70667.A0A183SIC4"/>
<dbReference type="Pfam" id="PF22544">
    <property type="entry name" value="HYDIN_VesB_CFA65-like_Ig"/>
    <property type="match status" value="1"/>
</dbReference>
<protein>
    <submittedName>
        <fullName evidence="10">ASH domain-containing protein</fullName>
    </submittedName>
</protein>
<evidence type="ECO:0000259" key="7">
    <source>
        <dbReference type="Pfam" id="PF22544"/>
    </source>
</evidence>
<evidence type="ECO:0000256" key="5">
    <source>
        <dbReference type="ARBA" id="ARBA00023273"/>
    </source>
</evidence>
<evidence type="ECO:0000313" key="8">
    <source>
        <dbReference type="EMBL" id="VDL90357.1"/>
    </source>
</evidence>
<evidence type="ECO:0000256" key="4">
    <source>
        <dbReference type="ARBA" id="ARBA00023069"/>
    </source>
</evidence>
<feature type="region of interest" description="Disordered" evidence="6">
    <location>
        <begin position="273"/>
        <end position="295"/>
    </location>
</feature>
<evidence type="ECO:0000256" key="3">
    <source>
        <dbReference type="ARBA" id="ARBA00022490"/>
    </source>
</evidence>
<dbReference type="EMBL" id="UYSU01032706">
    <property type="protein sequence ID" value="VDL90357.1"/>
    <property type="molecule type" value="Genomic_DNA"/>
</dbReference>
<feature type="compositionally biased region" description="Basic and acidic residues" evidence="6">
    <location>
        <begin position="279"/>
        <end position="288"/>
    </location>
</feature>
<proteinExistence type="predicted"/>
<accession>A0A183SIC4</accession>
<dbReference type="WBParaSite" id="SSLN_0000411401-mRNA-1">
    <property type="protein sequence ID" value="SSLN_0000411401-mRNA-1"/>
    <property type="gene ID" value="SSLN_0000411401"/>
</dbReference>
<dbReference type="Proteomes" id="UP000275846">
    <property type="component" value="Unassembled WGS sequence"/>
</dbReference>
<keyword evidence="5" id="KW-0966">Cell projection</keyword>
<dbReference type="PANTHER" id="PTHR23053">
    <property type="entry name" value="DLEC1 DELETED IN LUNG AND ESOPHAGEAL CANCER 1"/>
    <property type="match status" value="1"/>
</dbReference>
<dbReference type="PANTHER" id="PTHR23053:SF0">
    <property type="entry name" value="HYDROCEPHALUS-INDUCING PROTEIN HOMOLOG"/>
    <property type="match status" value="1"/>
</dbReference>
<dbReference type="Gene3D" id="2.60.40.10">
    <property type="entry name" value="Immunoglobulins"/>
    <property type="match status" value="7"/>
</dbReference>
<name>A0A183SIC4_SCHSO</name>
<evidence type="ECO:0000313" key="10">
    <source>
        <dbReference type="WBParaSite" id="SSLN_0000411401-mRNA-1"/>
    </source>
</evidence>
<reference evidence="10" key="1">
    <citation type="submission" date="2016-06" db="UniProtKB">
        <authorList>
            <consortium name="WormBaseParasite"/>
        </authorList>
    </citation>
    <scope>IDENTIFICATION</scope>
</reference>
<reference evidence="8 9" key="2">
    <citation type="submission" date="2018-11" db="EMBL/GenBank/DDBJ databases">
        <authorList>
            <consortium name="Pathogen Informatics"/>
        </authorList>
    </citation>
    <scope>NUCLEOTIDE SEQUENCE [LARGE SCALE GENOMIC DNA]</scope>
    <source>
        <strain evidence="8 9">NST_G2</strain>
    </source>
</reference>
<evidence type="ECO:0000313" key="9">
    <source>
        <dbReference type="Proteomes" id="UP000275846"/>
    </source>
</evidence>
<keyword evidence="3" id="KW-0963">Cytoplasm</keyword>
<dbReference type="OrthoDB" id="442692at2759"/>
<organism evidence="10">
    <name type="scientific">Schistocephalus solidus</name>
    <name type="common">Tapeworm</name>
    <dbReference type="NCBI Taxonomy" id="70667"/>
    <lineage>
        <taxon>Eukaryota</taxon>
        <taxon>Metazoa</taxon>
        <taxon>Spiralia</taxon>
        <taxon>Lophotrochozoa</taxon>
        <taxon>Platyhelminthes</taxon>
        <taxon>Cestoda</taxon>
        <taxon>Eucestoda</taxon>
        <taxon>Diphyllobothriidea</taxon>
        <taxon>Diphyllobothriidae</taxon>
        <taxon>Schistocephalus</taxon>
    </lineage>
</organism>
<evidence type="ECO:0000256" key="6">
    <source>
        <dbReference type="SAM" id="MobiDB-lite"/>
    </source>
</evidence>
<feature type="domain" description="HYDIN/VesB/CFA65-like Ig-like" evidence="7">
    <location>
        <begin position="124"/>
        <end position="226"/>
    </location>
</feature>
<keyword evidence="9" id="KW-1185">Reference proteome</keyword>
<evidence type="ECO:0000256" key="1">
    <source>
        <dbReference type="ARBA" id="ARBA00004138"/>
    </source>
</evidence>
<gene>
    <name evidence="8" type="ORF">SSLN_LOCUS3972</name>
</gene>
<dbReference type="GO" id="GO:0003341">
    <property type="term" value="P:cilium movement"/>
    <property type="evidence" value="ECO:0007669"/>
    <property type="project" value="TreeGrafter"/>
</dbReference>
<dbReference type="AlphaFoldDB" id="A0A183SIC4"/>
<sequence length="1196" mass="132872">MSVLTEHQDACQVDIPMFSTSPPAIYAADFKPQASYVFDIEFRNQDKSPRSYHLQSDRSATLSIEDGAFTIEPSHGEVMFGTRREIRIIFSPAYARAHSALALCDIEGRQQALPLILAGQGEGPLVKFSFRSLDVGQVFISARHTYELVVANACEIDAIFSVKPLSSSAFSDCFSFSHDEGLISPQDYQAVDITFCSPDRLGKFNESFEFLFDGSPNPEIITIRGEVVGPTLFFKTEELDFGLVSYGFSVTKVLKLCNNSTVPVNFKLRTVEDDEMDEDSRHADRSGGSEDDDSGCALNSERLTATAILKNIEFDVKPCCGHMDALSSMEMEITFKPMIAGRLKWKLIVDAEHVTGATYLPVSAECRVPHVTIESCDLNIGLCFLNYPKPFLVRLKNHDEDLQAHYSFLSSNAESGQEVEGLSFHSKNPKGVLPAATSTNILVDAIVSSRGYFSQKVFFSILGSEDPPLAALITCHGEGPVINVADDIIDWDKVPTLTPSPRSLLVANETPIMARISVIIHQEIKAFEASPTEFELAPFAQCTLTITAEVNDTIRFTGILELLVEEASSSHKVELRAFGKGTTIVFEPTLPATLNLGQHFDTTPLRRAFRVRNRGRRLQRLIWSIEDLHVHSKTNKHSNEEAVNNAASALEITILPNRFELAPGKSTELIIEAKARCPQVAVCCIKCHTIIDRRGAKELIKKVTYSAEFIAPELETVPESLLFHIEKELALCTAEAKLIRVDFDPNFKEDPVSRCIEDNLIIEFLEHPSIQHVPLRGEVLFPNLKLQTDLVDFGCILNHSESAQVVTLMNISPLDVHYRWSFIIGDCPHLAFKRDSETPLISSAPSWLTKNHTLSAAPRLQSVADTSPDMQVDATPNLKRARVSLVPGAVPSLHSDPAIETNRGVDSLITLRKPIAHLGIEEVLDITPLCGVIKPGEAQPAVFSFFGHPNITVDVCANCEVEGGPSYQVKVKGESSEIDYSVDRWELNFGAIIYKQEAVECLNIFNQGKISCEFQLEIAELSDPCFKVEVSPMSGFLAAGLTQEVQVRVIASRPEPFRGALSLVVAKTVPRRIGIQGSAEFPHLLLSLPRLIESSQNQEIEPPEVKRACGYVFTEHEKRLVQLSNDLETKLDDCVGEGFQKNYQDLLDAERRFISILEIYKGSPIYHSRENSYYKNLRRNTAAKLRRVTMLFNFFC</sequence>
<comment type="subcellular location">
    <subcellularLocation>
        <location evidence="1">Cell projection</location>
        <location evidence="1">Cilium</location>
    </subcellularLocation>
    <subcellularLocation>
        <location evidence="2">Cytoplasm</location>
    </subcellularLocation>
</comment>
<dbReference type="InterPro" id="IPR033305">
    <property type="entry name" value="Hydin-like"/>
</dbReference>
<evidence type="ECO:0000256" key="2">
    <source>
        <dbReference type="ARBA" id="ARBA00004496"/>
    </source>
</evidence>
<keyword evidence="4" id="KW-0969">Cilium</keyword>
<dbReference type="InterPro" id="IPR053879">
    <property type="entry name" value="HYDIN_VesB_CFA65-like_Ig"/>
</dbReference>
<dbReference type="Pfam" id="PF14874">
    <property type="entry name" value="PapD-like"/>
    <property type="match status" value="1"/>
</dbReference>